<dbReference type="Gene3D" id="3.40.50.2000">
    <property type="entry name" value="Glycogen Phosphorylase B"/>
    <property type="match status" value="2"/>
</dbReference>
<gene>
    <name evidence="3" type="ORF">A2867_02190</name>
</gene>
<comment type="caution">
    <text evidence="3">The sequence shown here is derived from an EMBL/GenBank/DDBJ whole genome shotgun (WGS) entry which is preliminary data.</text>
</comment>
<proteinExistence type="predicted"/>
<evidence type="ECO:0000259" key="1">
    <source>
        <dbReference type="Pfam" id="PF00534"/>
    </source>
</evidence>
<dbReference type="SUPFAM" id="SSF53756">
    <property type="entry name" value="UDP-Glycosyltransferase/glycogen phosphorylase"/>
    <property type="match status" value="1"/>
</dbReference>
<dbReference type="GO" id="GO:0016757">
    <property type="term" value="F:glycosyltransferase activity"/>
    <property type="evidence" value="ECO:0007669"/>
    <property type="project" value="InterPro"/>
</dbReference>
<dbReference type="Pfam" id="PF00534">
    <property type="entry name" value="Glycos_transf_1"/>
    <property type="match status" value="1"/>
</dbReference>
<dbReference type="AlphaFoldDB" id="A0A1F5JLZ6"/>
<evidence type="ECO:0000259" key="2">
    <source>
        <dbReference type="Pfam" id="PF13439"/>
    </source>
</evidence>
<dbReference type="Pfam" id="PF13439">
    <property type="entry name" value="Glyco_transf_4"/>
    <property type="match status" value="1"/>
</dbReference>
<feature type="domain" description="Glycosyl transferase family 1" evidence="1">
    <location>
        <begin position="204"/>
        <end position="363"/>
    </location>
</feature>
<dbReference type="InterPro" id="IPR001296">
    <property type="entry name" value="Glyco_trans_1"/>
</dbReference>
<dbReference type="InterPro" id="IPR050194">
    <property type="entry name" value="Glycosyltransferase_grp1"/>
</dbReference>
<feature type="domain" description="Glycosyltransferase subfamily 4-like N-terminal" evidence="2">
    <location>
        <begin position="14"/>
        <end position="190"/>
    </location>
</feature>
<evidence type="ECO:0000313" key="3">
    <source>
        <dbReference type="EMBL" id="OGE29645.1"/>
    </source>
</evidence>
<name>A0A1F5JLZ6_9BACT</name>
<dbReference type="InterPro" id="IPR028098">
    <property type="entry name" value="Glyco_trans_4-like_N"/>
</dbReference>
<reference evidence="3 4" key="1">
    <citation type="journal article" date="2016" name="Nat. Commun.">
        <title>Thousands of microbial genomes shed light on interconnected biogeochemical processes in an aquifer system.</title>
        <authorList>
            <person name="Anantharaman K."/>
            <person name="Brown C.T."/>
            <person name="Hug L.A."/>
            <person name="Sharon I."/>
            <person name="Castelle C.J."/>
            <person name="Probst A.J."/>
            <person name="Thomas B.C."/>
            <person name="Singh A."/>
            <person name="Wilkins M.J."/>
            <person name="Karaoz U."/>
            <person name="Brodie E.L."/>
            <person name="Williams K.H."/>
            <person name="Hubbard S.S."/>
            <person name="Banfield J.F."/>
        </authorList>
    </citation>
    <scope>NUCLEOTIDE SEQUENCE [LARGE SCALE GENOMIC DNA]</scope>
</reference>
<dbReference type="PANTHER" id="PTHR45947">
    <property type="entry name" value="SULFOQUINOVOSYL TRANSFERASE SQD2"/>
    <property type="match status" value="1"/>
</dbReference>
<organism evidence="3 4">
    <name type="scientific">Candidatus Daviesbacteria bacterium RIFCSPHIGHO2_01_FULL_40_11</name>
    <dbReference type="NCBI Taxonomy" id="1797762"/>
    <lineage>
        <taxon>Bacteria</taxon>
        <taxon>Candidatus Daviesiibacteriota</taxon>
    </lineage>
</organism>
<protein>
    <recommendedName>
        <fullName evidence="5">Glycosyltransferase subfamily 4-like N-terminal domain-containing protein</fullName>
    </recommendedName>
</protein>
<accession>A0A1F5JLZ6</accession>
<evidence type="ECO:0008006" key="5">
    <source>
        <dbReference type="Google" id="ProtNLM"/>
    </source>
</evidence>
<dbReference type="EMBL" id="MFCP01000003">
    <property type="protein sequence ID" value="OGE29645.1"/>
    <property type="molecule type" value="Genomic_DNA"/>
</dbReference>
<sequence length="387" mass="43842">MKIAYFTDTFLPQINGVATALANQATELGARGHNVLIFTPKLDEINREKFKAKNVQVVHLPTVPALLYPEFKLGVFGLPKVIKYLIKFKPDIIHLHSPLTVGMDAVMAARFFKKPLVGTIHVYLAESGYLRWFKYKLAVKLVDKAVRRFLNFMFSQCDLVLAPSKMLVEELKMNDFKKPISYLPNGINLTEPKLLSNKLKDALKRKYGLKEKVVLHFGRLSHEKNVDILIKSFQLLTKKHQNVSLLIIGDGPTKEKLVKLARKLRIEKQVVFTGFIEHQTLISSGILSIGDIFATASTMENNPMVVLEAMVFGLPIVGVKQAGLIELVSTNGFLVKPGDIKEMAEKEEKILFDEDLSVRMREKSLQLIKPYSVDKVIDKLLRLYRTL</sequence>
<evidence type="ECO:0000313" key="4">
    <source>
        <dbReference type="Proteomes" id="UP000177555"/>
    </source>
</evidence>
<dbReference type="PANTHER" id="PTHR45947:SF3">
    <property type="entry name" value="SULFOQUINOVOSYL TRANSFERASE SQD2"/>
    <property type="match status" value="1"/>
</dbReference>
<dbReference type="Proteomes" id="UP000177555">
    <property type="component" value="Unassembled WGS sequence"/>
</dbReference>